<dbReference type="Gene3D" id="3.90.170.10">
    <property type="entry name" value="Adenylosuccinate Synthetase, subunit A, domain 3"/>
    <property type="match status" value="1"/>
</dbReference>
<name>A0A5B0W8F7_9GAMM</name>
<dbReference type="GO" id="GO:0005525">
    <property type="term" value="F:GTP binding"/>
    <property type="evidence" value="ECO:0007669"/>
    <property type="project" value="UniProtKB-UniRule"/>
</dbReference>
<keyword evidence="6 8" id="KW-0460">Magnesium</keyword>
<dbReference type="FunFam" id="1.10.300.10:FF:000001">
    <property type="entry name" value="Adenylosuccinate synthetase"/>
    <property type="match status" value="1"/>
</dbReference>
<evidence type="ECO:0000256" key="8">
    <source>
        <dbReference type="HAMAP-Rule" id="MF_00011"/>
    </source>
</evidence>
<dbReference type="Pfam" id="PF00709">
    <property type="entry name" value="Adenylsucc_synt"/>
    <property type="match status" value="1"/>
</dbReference>
<dbReference type="NCBIfam" id="TIGR00184">
    <property type="entry name" value="purA"/>
    <property type="match status" value="1"/>
</dbReference>
<dbReference type="EC" id="6.3.4.4" evidence="8 10"/>
<evidence type="ECO:0000256" key="3">
    <source>
        <dbReference type="ARBA" id="ARBA00022723"/>
    </source>
</evidence>
<comment type="cofactor">
    <cofactor evidence="8">
        <name>Mg(2+)</name>
        <dbReference type="ChEBI" id="CHEBI:18420"/>
    </cofactor>
    <text evidence="8">Binds 1 Mg(2+) ion per subunit.</text>
</comment>
<dbReference type="EMBL" id="LJCS01000021">
    <property type="protein sequence ID" value="KOY62246.1"/>
    <property type="molecule type" value="Genomic_DNA"/>
</dbReference>
<evidence type="ECO:0000256" key="9">
    <source>
        <dbReference type="PROSITE-ProRule" id="PRU10134"/>
    </source>
</evidence>
<feature type="binding site" evidence="8">
    <location>
        <begin position="41"/>
        <end position="43"/>
    </location>
    <ligand>
        <name>GTP</name>
        <dbReference type="ChEBI" id="CHEBI:37565"/>
    </ligand>
</feature>
<feature type="binding site" evidence="8">
    <location>
        <begin position="300"/>
        <end position="306"/>
    </location>
    <ligand>
        <name>substrate</name>
    </ligand>
</feature>
<dbReference type="InterPro" id="IPR042109">
    <property type="entry name" value="Adenylosuccinate_synth_dom1"/>
</dbReference>
<protein>
    <recommendedName>
        <fullName evidence="8 10">Adenylosuccinate synthetase</fullName>
        <shortName evidence="8">AMPSase</shortName>
        <shortName evidence="8">AdSS</shortName>
        <ecNumber evidence="8 10">6.3.4.4</ecNumber>
    </recommendedName>
    <alternativeName>
        <fullName evidence="8">IMP--aspartate ligase</fullName>
    </alternativeName>
</protein>
<feature type="binding site" description="in other chain" evidence="8">
    <location>
        <begin position="14"/>
        <end position="17"/>
    </location>
    <ligand>
        <name>IMP</name>
        <dbReference type="ChEBI" id="CHEBI:58053"/>
        <note>ligand shared between dimeric partners</note>
    </ligand>
</feature>
<feature type="binding site" description="in other chain" evidence="8">
    <location>
        <position position="130"/>
    </location>
    <ligand>
        <name>IMP</name>
        <dbReference type="ChEBI" id="CHEBI:58053"/>
        <note>ligand shared between dimeric partners</note>
    </ligand>
</feature>
<comment type="similarity">
    <text evidence="8 10">Belongs to the adenylosuccinate synthetase family.</text>
</comment>
<comment type="subunit">
    <text evidence="1 8">Homodimer.</text>
</comment>
<sequence length="432" mass="47253">MGKNVVVLGTQWGDEGKGKIVDLLTERAKYVVRYQGGHNAGHTLVINGEKTVLHLIPSGILRENVISIIANGVVLAPDALMKEMNALESRGVPVRERLLISEACPLILPYHVALDNAREKARGAKAIGTTGRGIGPAYEDKVARRGLRVGDLFDKEAFAAKLKEIIEYHNFQLVHYYKEPAVDYQKTLDEIMAVADILTSMVVDVSDLLYKATQKGELIMFEGAQGTLLDIDHGTYPYVTSSNTTAGGVATGSGLGPCYVDYVLGIIKAYSTRVGAGPFPTELFDETGNYLREKGQEFGATTGRSRRTGWLDIIAIRRAVQINSLSGFCMTKLDVLDGLKEVKICVGYRMPDGRVVETTPLAADDWEGIEPVYETMPGWDESTFGVKEHSKLPLAALDYIKRVEELTGVPVDIISTGPDRSETMILRDPFDA</sequence>
<keyword evidence="7 8" id="KW-0342">GTP-binding</keyword>
<gene>
    <name evidence="8" type="primary">purA</name>
    <name evidence="12" type="ORF">AM629_09500</name>
    <name evidence="11" type="ORF">F0L16_16060</name>
</gene>
<dbReference type="STRING" id="880156.AM629_09500"/>
<evidence type="ECO:0000256" key="10">
    <source>
        <dbReference type="RuleBase" id="RU000520"/>
    </source>
</evidence>
<dbReference type="InterPro" id="IPR001114">
    <property type="entry name" value="Adenylosuccinate_synthetase"/>
</dbReference>
<evidence type="ECO:0000313" key="14">
    <source>
        <dbReference type="Proteomes" id="UP000322184"/>
    </source>
</evidence>
<evidence type="ECO:0000256" key="6">
    <source>
        <dbReference type="ARBA" id="ARBA00022842"/>
    </source>
</evidence>
<keyword evidence="2 8" id="KW-0436">Ligase</keyword>
<dbReference type="UniPathway" id="UPA00075">
    <property type="reaction ID" value="UER00335"/>
</dbReference>
<evidence type="ECO:0000256" key="7">
    <source>
        <dbReference type="ARBA" id="ARBA00023134"/>
    </source>
</evidence>
<dbReference type="GO" id="GO:0004019">
    <property type="term" value="F:adenylosuccinate synthase activity"/>
    <property type="evidence" value="ECO:0007669"/>
    <property type="project" value="UniProtKB-UniRule"/>
</dbReference>
<dbReference type="InterPro" id="IPR042111">
    <property type="entry name" value="Adenylosuccinate_synth_dom3"/>
</dbReference>
<proteinExistence type="inferred from homology"/>
<dbReference type="PANTHER" id="PTHR11846:SF0">
    <property type="entry name" value="ADENYLOSUCCINATE SYNTHETASE"/>
    <property type="match status" value="1"/>
</dbReference>
<reference evidence="12 13" key="1">
    <citation type="submission" date="2015-09" db="EMBL/GenBank/DDBJ databases">
        <title>Draft genome sequence and assembly of Photorhabdus sp. VMG, a bacterial symbiont associated with Heterorhabditis zealandica.</title>
        <authorList>
            <person name="Naidoo S."/>
            <person name="Featherston J."/>
            <person name="Mothupi B."/>
            <person name="Gray V.M."/>
        </authorList>
    </citation>
    <scope>NUCLEOTIDE SEQUENCE [LARGE SCALE GENOMIC DNA]</scope>
    <source>
        <strain evidence="12 13">VMG</strain>
    </source>
</reference>
<evidence type="ECO:0000313" key="12">
    <source>
        <dbReference type="EMBL" id="KOY62246.1"/>
    </source>
</evidence>
<dbReference type="RefSeq" id="WP_054478407.1">
    <property type="nucleotide sequence ID" value="NZ_CAWMRL010000021.1"/>
</dbReference>
<keyword evidence="3 8" id="KW-0479">Metal-binding</keyword>
<dbReference type="GO" id="GO:0044208">
    <property type="term" value="P:'de novo' AMP biosynthetic process"/>
    <property type="evidence" value="ECO:0007669"/>
    <property type="project" value="UniProtKB-UniRule"/>
</dbReference>
<dbReference type="NCBIfam" id="NF002223">
    <property type="entry name" value="PRK01117.1"/>
    <property type="match status" value="1"/>
</dbReference>
<accession>A0A5B0W8F7</accession>
<comment type="catalytic activity">
    <reaction evidence="8 10">
        <text>IMP + L-aspartate + GTP = N(6)-(1,2-dicarboxyethyl)-AMP + GDP + phosphate + 2 H(+)</text>
        <dbReference type="Rhea" id="RHEA:15753"/>
        <dbReference type="ChEBI" id="CHEBI:15378"/>
        <dbReference type="ChEBI" id="CHEBI:29991"/>
        <dbReference type="ChEBI" id="CHEBI:37565"/>
        <dbReference type="ChEBI" id="CHEBI:43474"/>
        <dbReference type="ChEBI" id="CHEBI:57567"/>
        <dbReference type="ChEBI" id="CHEBI:58053"/>
        <dbReference type="ChEBI" id="CHEBI:58189"/>
        <dbReference type="EC" id="6.3.4.4"/>
    </reaction>
</comment>
<evidence type="ECO:0000256" key="4">
    <source>
        <dbReference type="ARBA" id="ARBA00022741"/>
    </source>
</evidence>
<dbReference type="Gene3D" id="1.10.300.10">
    <property type="entry name" value="Adenylosuccinate Synthetase, subunit A, domain 2"/>
    <property type="match status" value="1"/>
</dbReference>
<dbReference type="Proteomes" id="UP000322184">
    <property type="component" value="Unassembled WGS sequence"/>
</dbReference>
<feature type="binding site" evidence="8">
    <location>
        <position position="144"/>
    </location>
    <ligand>
        <name>IMP</name>
        <dbReference type="ChEBI" id="CHEBI:58053"/>
        <note>ligand shared between dimeric partners</note>
    </ligand>
</feature>
<organism evidence="11 14">
    <name type="scientific">Photorhabdus heterorhabditis</name>
    <dbReference type="NCBI Taxonomy" id="880156"/>
    <lineage>
        <taxon>Bacteria</taxon>
        <taxon>Pseudomonadati</taxon>
        <taxon>Pseudomonadota</taxon>
        <taxon>Gammaproteobacteria</taxon>
        <taxon>Enterobacterales</taxon>
        <taxon>Morganellaceae</taxon>
        <taxon>Photorhabdus</taxon>
    </lineage>
</organism>
<comment type="function">
    <text evidence="8">Plays an important role in the de novo pathway of purine nucleotide biosynthesis. Catalyzes the first committed step in the biosynthesis of AMP from IMP.</text>
</comment>
<feature type="binding site" description="in other chain" evidence="8">
    <location>
        <position position="240"/>
    </location>
    <ligand>
        <name>IMP</name>
        <dbReference type="ChEBI" id="CHEBI:58053"/>
        <note>ligand shared between dimeric partners</note>
    </ligand>
</feature>
<dbReference type="HAMAP" id="MF_00011">
    <property type="entry name" value="Adenylosucc_synth"/>
    <property type="match status" value="1"/>
</dbReference>
<comment type="pathway">
    <text evidence="8 10">Purine metabolism; AMP biosynthesis via de novo pathway; AMP from IMP: step 1/2.</text>
</comment>
<comment type="subcellular location">
    <subcellularLocation>
        <location evidence="8">Cytoplasm</location>
    </subcellularLocation>
</comment>
<evidence type="ECO:0000256" key="1">
    <source>
        <dbReference type="ARBA" id="ARBA00011738"/>
    </source>
</evidence>
<feature type="active site" description="Proton donor" evidence="8">
    <location>
        <position position="42"/>
    </location>
</feature>
<reference evidence="11 14" key="2">
    <citation type="submission" date="2019-09" db="EMBL/GenBank/DDBJ databases">
        <title>Whole genome sequence of Photorhabdus heterorhabditis strain ETL (Enterobacteriales: Enterobacteriaceae) a bacterial symbiont of Heterorhabditis zealandica strain ETL (Rhabditida: Heterorhabditidae).</title>
        <authorList>
            <person name="Lulamba T.E."/>
            <person name="Serepa-Dlamini M.H."/>
        </authorList>
    </citation>
    <scope>NUCLEOTIDE SEQUENCE [LARGE SCALE GENOMIC DNA]</scope>
    <source>
        <strain evidence="11 14">ETL</strain>
    </source>
</reference>
<dbReference type="Gene3D" id="3.40.440.10">
    <property type="entry name" value="Adenylosuccinate Synthetase, subunit A, domain 1"/>
    <property type="match status" value="1"/>
</dbReference>
<feature type="binding site" evidence="8">
    <location>
        <position position="14"/>
    </location>
    <ligand>
        <name>Mg(2+)</name>
        <dbReference type="ChEBI" id="CHEBI:18420"/>
    </ligand>
</feature>
<comment type="caution">
    <text evidence="11">The sequence shown here is derived from an EMBL/GenBank/DDBJ whole genome shotgun (WGS) entry which is preliminary data.</text>
</comment>
<feature type="active site" description="Proton acceptor" evidence="8">
    <location>
        <position position="14"/>
    </location>
</feature>
<dbReference type="SMART" id="SM00788">
    <property type="entry name" value="Adenylsucc_synt"/>
    <property type="match status" value="1"/>
</dbReference>
<dbReference type="CDD" id="cd03108">
    <property type="entry name" value="AdSS"/>
    <property type="match status" value="1"/>
</dbReference>
<evidence type="ECO:0000256" key="2">
    <source>
        <dbReference type="ARBA" id="ARBA00022598"/>
    </source>
</evidence>
<keyword evidence="8" id="KW-0963">Cytoplasm</keyword>
<dbReference type="PANTHER" id="PTHR11846">
    <property type="entry name" value="ADENYLOSUCCINATE SYNTHETASE"/>
    <property type="match status" value="1"/>
</dbReference>
<keyword evidence="13" id="KW-1185">Reference proteome</keyword>
<dbReference type="Proteomes" id="UP000037727">
    <property type="component" value="Unassembled WGS sequence"/>
</dbReference>
<feature type="binding site" evidence="8">
    <location>
        <begin position="13"/>
        <end position="19"/>
    </location>
    <ligand>
        <name>GTP</name>
        <dbReference type="ChEBI" id="CHEBI:37565"/>
    </ligand>
</feature>
<feature type="binding site" evidence="8">
    <location>
        <position position="306"/>
    </location>
    <ligand>
        <name>GTP</name>
        <dbReference type="ChEBI" id="CHEBI:37565"/>
    </ligand>
</feature>
<dbReference type="InterPro" id="IPR018220">
    <property type="entry name" value="Adenylosuccin_syn_GTP-bd"/>
</dbReference>
<dbReference type="OrthoDB" id="9807553at2"/>
<keyword evidence="5 8" id="KW-0658">Purine biosynthesis</keyword>
<feature type="binding site" evidence="8">
    <location>
        <position position="41"/>
    </location>
    <ligand>
        <name>Mg(2+)</name>
        <dbReference type="ChEBI" id="CHEBI:18420"/>
    </ligand>
</feature>
<evidence type="ECO:0000313" key="11">
    <source>
        <dbReference type="EMBL" id="KAA1183213.1"/>
    </source>
</evidence>
<dbReference type="AlphaFoldDB" id="A0A5B0W8F7"/>
<dbReference type="InterPro" id="IPR033128">
    <property type="entry name" value="Adenylosuccin_syn_Lys_AS"/>
</dbReference>
<feature type="active site" evidence="9">
    <location>
        <position position="141"/>
    </location>
</feature>
<dbReference type="GO" id="GO:0005737">
    <property type="term" value="C:cytoplasm"/>
    <property type="evidence" value="ECO:0007669"/>
    <property type="project" value="UniProtKB-SubCell"/>
</dbReference>
<feature type="binding site" description="in other chain" evidence="8">
    <location>
        <position position="304"/>
    </location>
    <ligand>
        <name>IMP</name>
        <dbReference type="ChEBI" id="CHEBI:58053"/>
        <note>ligand shared between dimeric partners</note>
    </ligand>
</feature>
<keyword evidence="4 8" id="KW-0547">Nucleotide-binding</keyword>
<dbReference type="SUPFAM" id="SSF52540">
    <property type="entry name" value="P-loop containing nucleoside triphosphate hydrolases"/>
    <property type="match status" value="1"/>
</dbReference>
<dbReference type="FunFam" id="3.90.170.10:FF:000001">
    <property type="entry name" value="Adenylosuccinate synthetase"/>
    <property type="match status" value="1"/>
</dbReference>
<dbReference type="PROSITE" id="PS01266">
    <property type="entry name" value="ADENYLOSUCCIN_SYN_1"/>
    <property type="match status" value="1"/>
</dbReference>
<dbReference type="GO" id="GO:0000287">
    <property type="term" value="F:magnesium ion binding"/>
    <property type="evidence" value="ECO:0007669"/>
    <property type="project" value="UniProtKB-UniRule"/>
</dbReference>
<feature type="binding site" evidence="8">
    <location>
        <begin position="415"/>
        <end position="417"/>
    </location>
    <ligand>
        <name>GTP</name>
        <dbReference type="ChEBI" id="CHEBI:37565"/>
    </ligand>
</feature>
<dbReference type="InterPro" id="IPR027417">
    <property type="entry name" value="P-loop_NTPase"/>
</dbReference>
<evidence type="ECO:0000256" key="5">
    <source>
        <dbReference type="ARBA" id="ARBA00022755"/>
    </source>
</evidence>
<dbReference type="InterPro" id="IPR042110">
    <property type="entry name" value="Adenylosuccinate_synth_dom2"/>
</dbReference>
<dbReference type="PROSITE" id="PS00513">
    <property type="entry name" value="ADENYLOSUCCIN_SYN_2"/>
    <property type="match status" value="1"/>
</dbReference>
<feature type="binding site" description="in other chain" evidence="8">
    <location>
        <position position="225"/>
    </location>
    <ligand>
        <name>IMP</name>
        <dbReference type="ChEBI" id="CHEBI:58053"/>
        <note>ligand shared between dimeric partners</note>
    </ligand>
</feature>
<evidence type="ECO:0000313" key="13">
    <source>
        <dbReference type="Proteomes" id="UP000037727"/>
    </source>
</evidence>
<dbReference type="GO" id="GO:0046040">
    <property type="term" value="P:IMP metabolic process"/>
    <property type="evidence" value="ECO:0007669"/>
    <property type="project" value="TreeGrafter"/>
</dbReference>
<feature type="binding site" description="in other chain" evidence="8">
    <location>
        <begin position="39"/>
        <end position="42"/>
    </location>
    <ligand>
        <name>IMP</name>
        <dbReference type="ChEBI" id="CHEBI:58053"/>
        <note>ligand shared between dimeric partners</note>
    </ligand>
</feature>
<dbReference type="EMBL" id="VTUW01000034">
    <property type="protein sequence ID" value="KAA1183213.1"/>
    <property type="molecule type" value="Genomic_DNA"/>
</dbReference>
<feature type="binding site" evidence="8">
    <location>
        <begin position="332"/>
        <end position="334"/>
    </location>
    <ligand>
        <name>GTP</name>
        <dbReference type="ChEBI" id="CHEBI:37565"/>
    </ligand>
</feature>